<dbReference type="Gene3D" id="3.40.33.10">
    <property type="entry name" value="CAP"/>
    <property type="match status" value="2"/>
</dbReference>
<dbReference type="InterPro" id="IPR014044">
    <property type="entry name" value="CAP_dom"/>
</dbReference>
<gene>
    <name evidence="3" type="ORF">CBOVIS_LOCUS3557</name>
</gene>
<keyword evidence="4" id="KW-1185">Reference proteome</keyword>
<proteinExistence type="predicted"/>
<dbReference type="EMBL" id="CADEPM010000002">
    <property type="protein sequence ID" value="CAB3400673.1"/>
    <property type="molecule type" value="Genomic_DNA"/>
</dbReference>
<evidence type="ECO:0000313" key="4">
    <source>
        <dbReference type="Proteomes" id="UP000494206"/>
    </source>
</evidence>
<dbReference type="CDD" id="cd05380">
    <property type="entry name" value="CAP_euk"/>
    <property type="match status" value="2"/>
</dbReference>
<dbReference type="Pfam" id="PF00188">
    <property type="entry name" value="CAP"/>
    <property type="match status" value="2"/>
</dbReference>
<dbReference type="OrthoDB" id="337038at2759"/>
<feature type="domain" description="SCP" evidence="2">
    <location>
        <begin position="284"/>
        <end position="444"/>
    </location>
</feature>
<dbReference type="GO" id="GO:0005576">
    <property type="term" value="C:extracellular region"/>
    <property type="evidence" value="ECO:0007669"/>
    <property type="project" value="InterPro"/>
</dbReference>
<evidence type="ECO:0000313" key="3">
    <source>
        <dbReference type="EMBL" id="CAB3400673.1"/>
    </source>
</evidence>
<feature type="signal peptide" evidence="1">
    <location>
        <begin position="1"/>
        <end position="20"/>
    </location>
</feature>
<sequence length="477" mass="54919">MNAVILLSTLLIVYFKFAKSAISNEGSGNSEYDDESIWSNVDDKIIEAFNITREEILSSYSTCNASLSQITEIQREIILTTHNELRRSLAFGRQRNKRGFMNSARNMYKLDWDCELEEMAANWSLTCPNAFMPQNMLGSNAQLFKQFWFYFDGHDSLTHIKSAMKSWWKQGQDHGNLDPKNRFYAKNNYFGWANMAKGKTFRIGCAYSKCPNNISAMFVCLYNEKAQCEREMIYENGKPCCNDSDCFTYPCSKCLLPEGLCQAPYIPEDPGNSTWCNNSQMTDLTRKWTLEQHNFYRSRLARGLEWNGETNSTQPKARNMLKLEYDCKLEEYAQAHANKCVFGHSSSHERPNQGQNLYMSSFLDPDPRSLMHTAVEKWWQELEEFGTPPHNVLTSELWEQKGRDIGHYTQMAWAKTYRVGCGIADCPHMSYVVCHYGPAGNRKNNRIYDYGEPCRSDADCPGKTLCDLTTSLCMISK</sequence>
<dbReference type="PRINTS" id="PR00837">
    <property type="entry name" value="V5TPXLIKE"/>
</dbReference>
<dbReference type="InterPro" id="IPR002413">
    <property type="entry name" value="V5_allergen-like"/>
</dbReference>
<feature type="chain" id="PRO_5035751958" description="SCP domain-containing protein" evidence="1">
    <location>
        <begin position="21"/>
        <end position="477"/>
    </location>
</feature>
<reference evidence="3 4" key="1">
    <citation type="submission" date="2020-04" db="EMBL/GenBank/DDBJ databases">
        <authorList>
            <person name="Laetsch R D."/>
            <person name="Stevens L."/>
            <person name="Kumar S."/>
            <person name="Blaxter L. M."/>
        </authorList>
    </citation>
    <scope>NUCLEOTIDE SEQUENCE [LARGE SCALE GENOMIC DNA]</scope>
</reference>
<dbReference type="InterPro" id="IPR035940">
    <property type="entry name" value="CAP_sf"/>
</dbReference>
<dbReference type="PANTHER" id="PTHR10334">
    <property type="entry name" value="CYSTEINE-RICH SECRETORY PROTEIN-RELATED"/>
    <property type="match status" value="1"/>
</dbReference>
<dbReference type="SMART" id="SM00198">
    <property type="entry name" value="SCP"/>
    <property type="match status" value="2"/>
</dbReference>
<evidence type="ECO:0000259" key="2">
    <source>
        <dbReference type="SMART" id="SM00198"/>
    </source>
</evidence>
<accession>A0A8S1EER6</accession>
<dbReference type="AlphaFoldDB" id="A0A8S1EER6"/>
<name>A0A8S1EER6_9PELO</name>
<feature type="domain" description="SCP" evidence="2">
    <location>
        <begin position="73"/>
        <end position="226"/>
    </location>
</feature>
<dbReference type="Proteomes" id="UP000494206">
    <property type="component" value="Unassembled WGS sequence"/>
</dbReference>
<dbReference type="InterPro" id="IPR018244">
    <property type="entry name" value="Allrgn_V5/Tpx1_CS"/>
</dbReference>
<dbReference type="PROSITE" id="PS01009">
    <property type="entry name" value="CRISP_1"/>
    <property type="match status" value="1"/>
</dbReference>
<organism evidence="3 4">
    <name type="scientific">Caenorhabditis bovis</name>
    <dbReference type="NCBI Taxonomy" id="2654633"/>
    <lineage>
        <taxon>Eukaryota</taxon>
        <taxon>Metazoa</taxon>
        <taxon>Ecdysozoa</taxon>
        <taxon>Nematoda</taxon>
        <taxon>Chromadorea</taxon>
        <taxon>Rhabditida</taxon>
        <taxon>Rhabditina</taxon>
        <taxon>Rhabditomorpha</taxon>
        <taxon>Rhabditoidea</taxon>
        <taxon>Rhabditidae</taxon>
        <taxon>Peloderinae</taxon>
        <taxon>Caenorhabditis</taxon>
    </lineage>
</organism>
<dbReference type="SUPFAM" id="SSF55797">
    <property type="entry name" value="PR-1-like"/>
    <property type="match status" value="2"/>
</dbReference>
<dbReference type="PRINTS" id="PR00838">
    <property type="entry name" value="V5ALLERGEN"/>
</dbReference>
<comment type="caution">
    <text evidence="3">The sequence shown here is derived from an EMBL/GenBank/DDBJ whole genome shotgun (WGS) entry which is preliminary data.</text>
</comment>
<protein>
    <recommendedName>
        <fullName evidence="2">SCP domain-containing protein</fullName>
    </recommendedName>
</protein>
<evidence type="ECO:0000256" key="1">
    <source>
        <dbReference type="SAM" id="SignalP"/>
    </source>
</evidence>
<dbReference type="InterPro" id="IPR001283">
    <property type="entry name" value="CRISP-related"/>
</dbReference>
<keyword evidence="1" id="KW-0732">Signal</keyword>